<evidence type="ECO:0000313" key="1">
    <source>
        <dbReference type="EMBL" id="GHH84413.1"/>
    </source>
</evidence>
<dbReference type="Gene3D" id="1.25.10.10">
    <property type="entry name" value="Leucine-rich Repeat Variant"/>
    <property type="match status" value="1"/>
</dbReference>
<protein>
    <recommendedName>
        <fullName evidence="3">HEAT repeat protein</fullName>
    </recommendedName>
</protein>
<reference evidence="1" key="1">
    <citation type="journal article" date="2014" name="Int. J. Syst. Evol. Microbiol.">
        <title>Complete genome sequence of Corynebacterium casei LMG S-19264T (=DSM 44701T), isolated from a smear-ripened cheese.</title>
        <authorList>
            <consortium name="US DOE Joint Genome Institute (JGI-PGF)"/>
            <person name="Walter F."/>
            <person name="Albersmeier A."/>
            <person name="Kalinowski J."/>
            <person name="Ruckert C."/>
        </authorList>
    </citation>
    <scope>NUCLEOTIDE SEQUENCE</scope>
    <source>
        <strain evidence="1">CGMCC 4.7403</strain>
    </source>
</reference>
<dbReference type="SUPFAM" id="SSF48371">
    <property type="entry name" value="ARM repeat"/>
    <property type="match status" value="1"/>
</dbReference>
<proteinExistence type="predicted"/>
<dbReference type="AlphaFoldDB" id="A0A919GGN9"/>
<dbReference type="RefSeq" id="WP_189781460.1">
    <property type="nucleotide sequence ID" value="NZ_BNAT01000003.1"/>
</dbReference>
<dbReference type="EMBL" id="BNAT01000003">
    <property type="protein sequence ID" value="GHH84413.1"/>
    <property type="molecule type" value="Genomic_DNA"/>
</dbReference>
<organism evidence="1 2">
    <name type="scientific">Streptomyces capitiformicae</name>
    <dbReference type="NCBI Taxonomy" id="2014920"/>
    <lineage>
        <taxon>Bacteria</taxon>
        <taxon>Bacillati</taxon>
        <taxon>Actinomycetota</taxon>
        <taxon>Actinomycetes</taxon>
        <taxon>Kitasatosporales</taxon>
        <taxon>Streptomycetaceae</taxon>
        <taxon>Streptomyces</taxon>
    </lineage>
</organism>
<dbReference type="Proteomes" id="UP000603227">
    <property type="component" value="Unassembled WGS sequence"/>
</dbReference>
<dbReference type="InterPro" id="IPR016024">
    <property type="entry name" value="ARM-type_fold"/>
</dbReference>
<name>A0A919GGN9_9ACTN</name>
<reference evidence="1" key="2">
    <citation type="submission" date="2020-09" db="EMBL/GenBank/DDBJ databases">
        <authorList>
            <person name="Sun Q."/>
            <person name="Zhou Y."/>
        </authorList>
    </citation>
    <scope>NUCLEOTIDE SEQUENCE</scope>
    <source>
        <strain evidence="1">CGMCC 4.7403</strain>
    </source>
</reference>
<comment type="caution">
    <text evidence="1">The sequence shown here is derived from an EMBL/GenBank/DDBJ whole genome shotgun (WGS) entry which is preliminary data.</text>
</comment>
<dbReference type="InterPro" id="IPR011989">
    <property type="entry name" value="ARM-like"/>
</dbReference>
<evidence type="ECO:0008006" key="3">
    <source>
        <dbReference type="Google" id="ProtNLM"/>
    </source>
</evidence>
<evidence type="ECO:0000313" key="2">
    <source>
        <dbReference type="Proteomes" id="UP000603227"/>
    </source>
</evidence>
<sequence length="682" mass="73732">MAAGKTVGRFIELAGECVAGVVLDGLNEVPWERLESALAPHSAEEMLRALRHLAAKGEAATEDDCYPLFDSFALSTGRIAPAATAALPFVVALAHDPAMGARLTLVELLTGLAKAAAKAEPDKVDAEWPEAWRRHRPQLRALLTDPRPEIRRQALPLAEGVGELLERWRAETDPTVRLPVLLELGTAARTADTDAVERVRAVLAEVLRTDGPVMRVAAVHAWAWFEPRAAVRELDLLVEVLSDPAVRPLFEAIWYVPDFKWAFTREDVVSRAVGLFEDVPHTALDFVVRLIDAARRNGDAPLCSAALDEAWRLLVDRPSAAPVLLPLAGALLADPDAGVRYRAAHLLAVLGRQAAPYADGLAALLDDPGEAGDLIEGTVGEQARWALTRIGDERALPGLVEQLYAPYEGQWSRSYCSGDPRLPEVEDVLTPLSAHAETLLPAVRELLRKDGKGGSLTCSFLEVLQAWGPAAAPALPEVVALLDDARYSVSAMEALMAMGPAARSAEPAVRRATVLDHPGNHEYVAWAAWRLGGDRDTALAPIAEAVLTEEGPLLYGPVERLGDFGPVAAPYADRVRYIMERCDGYQRLKAAIALWSITAEAEPTVSVLTEYVLPMADGDDSYGFLSFALSAFTRIGTVSPAARAALRTLRDSDRRLSAHQDYRAVLGDEEMRSAIDEVLALP</sequence>
<keyword evidence="2" id="KW-1185">Reference proteome</keyword>
<gene>
    <name evidence="1" type="ORF">GCM10017771_13640</name>
</gene>
<accession>A0A919GGN9</accession>